<dbReference type="PANTHER" id="PTHR46072">
    <property type="entry name" value="AMIDASE-RELATED-RELATED"/>
    <property type="match status" value="1"/>
</dbReference>
<keyword evidence="4" id="KW-0378">Hydrolase</keyword>
<proteinExistence type="inferred from homology"/>
<dbReference type="SUPFAM" id="SSF75304">
    <property type="entry name" value="Amidase signature (AS) enzymes"/>
    <property type="match status" value="1"/>
</dbReference>
<comment type="similarity">
    <text evidence="2">Belongs to the amidase family.</text>
</comment>
<evidence type="ECO:0000256" key="4">
    <source>
        <dbReference type="ARBA" id="ARBA00022801"/>
    </source>
</evidence>
<accession>A0AA37LW42</accession>
<dbReference type="Proteomes" id="UP001055172">
    <property type="component" value="Unassembled WGS sequence"/>
</dbReference>
<dbReference type="GO" id="GO:0004040">
    <property type="term" value="F:amidase activity"/>
    <property type="evidence" value="ECO:0007669"/>
    <property type="project" value="UniProtKB-EC"/>
</dbReference>
<dbReference type="EMBL" id="BPPX01000021">
    <property type="protein sequence ID" value="GJC86366.1"/>
    <property type="molecule type" value="Genomic_DNA"/>
</dbReference>
<evidence type="ECO:0000313" key="8">
    <source>
        <dbReference type="Proteomes" id="UP001055172"/>
    </source>
</evidence>
<name>A0AA37LW42_9PEZI</name>
<dbReference type="InterPro" id="IPR036928">
    <property type="entry name" value="AS_sf"/>
</dbReference>
<feature type="active site" description="Acyl-ester intermediate" evidence="5">
    <location>
        <position position="213"/>
    </location>
</feature>
<sequence length="492" mass="53716">MRDDSLAKISPPLKLGNLPDPLPSNVCEIRHLVLEPAEIEITSLDADEILAAIRSKKYSCVTVTKAFLRAAALAQVLTNCITELLPEMALERAALLDALPEPLGPLHGLPISVKEHHGMFGRMKTCGMVAYIDADTSGVSGVNDVLWASGAVFYARTTMPQTGMHLETSSNIYGTTLNPRNLSLTPGGSSGGEAALVAFRGSVLGVGGDSGGSIRAPAGCTGIYGFKPTTGRLSRGGARAVPGGDGIVGAHGPMCTSRSALSLFMSTYCNAEPWQQDTSLVPLPWREVKLPRKLKIGVMWNDGIVMPHPPVRRALEEVTSALRSHGDQFELVQWIPLNHSKAYEISMGLYFEDGGKAIKKVLEDGGEEPRPLTQWLFDNELVKDKTKEEIWASREPECRAPHGTSTYWLYTSQWNLLEYPVVCFPVTIVDPAKDVKDCGYVPKNPRDKYQHDQYDPKTYVDAPIGLQIITRKFEDEKCLAVLEAIEKAMGRE</sequence>
<protein>
    <recommendedName>
        <fullName evidence="3">amidase</fullName>
        <ecNumber evidence="3">3.5.1.4</ecNumber>
    </recommendedName>
</protein>
<dbReference type="Gene3D" id="3.90.1300.10">
    <property type="entry name" value="Amidase signature (AS) domain"/>
    <property type="match status" value="1"/>
</dbReference>
<evidence type="ECO:0000256" key="5">
    <source>
        <dbReference type="PIRSR" id="PIRSR001221-1"/>
    </source>
</evidence>
<dbReference type="AlphaFoldDB" id="A0AA37LW42"/>
<feature type="active site" description="Charge relay system" evidence="5">
    <location>
        <position position="114"/>
    </location>
</feature>
<evidence type="ECO:0000313" key="7">
    <source>
        <dbReference type="EMBL" id="GJC86366.1"/>
    </source>
</evidence>
<dbReference type="PROSITE" id="PS00571">
    <property type="entry name" value="AMIDASES"/>
    <property type="match status" value="1"/>
</dbReference>
<evidence type="ECO:0000256" key="2">
    <source>
        <dbReference type="ARBA" id="ARBA00009199"/>
    </source>
</evidence>
<comment type="catalytic activity">
    <reaction evidence="1">
        <text>a monocarboxylic acid amide + H2O = a monocarboxylate + NH4(+)</text>
        <dbReference type="Rhea" id="RHEA:12020"/>
        <dbReference type="ChEBI" id="CHEBI:15377"/>
        <dbReference type="ChEBI" id="CHEBI:28938"/>
        <dbReference type="ChEBI" id="CHEBI:35757"/>
        <dbReference type="ChEBI" id="CHEBI:83628"/>
        <dbReference type="EC" id="3.5.1.4"/>
    </reaction>
</comment>
<evidence type="ECO:0000256" key="3">
    <source>
        <dbReference type="ARBA" id="ARBA00012922"/>
    </source>
</evidence>
<dbReference type="PIRSF" id="PIRSF001221">
    <property type="entry name" value="Amidase_fungi"/>
    <property type="match status" value="1"/>
</dbReference>
<comment type="caution">
    <text evidence="7">The sequence shown here is derived from an EMBL/GenBank/DDBJ whole genome shotgun (WGS) entry which is preliminary data.</text>
</comment>
<gene>
    <name evidence="7" type="ORF">ColLi_09204</name>
</gene>
<organism evidence="7 8">
    <name type="scientific">Colletotrichum liriopes</name>
    <dbReference type="NCBI Taxonomy" id="708192"/>
    <lineage>
        <taxon>Eukaryota</taxon>
        <taxon>Fungi</taxon>
        <taxon>Dikarya</taxon>
        <taxon>Ascomycota</taxon>
        <taxon>Pezizomycotina</taxon>
        <taxon>Sordariomycetes</taxon>
        <taxon>Hypocreomycetidae</taxon>
        <taxon>Glomerellales</taxon>
        <taxon>Glomerellaceae</taxon>
        <taxon>Colletotrichum</taxon>
        <taxon>Colletotrichum spaethianum species complex</taxon>
    </lineage>
</organism>
<dbReference type="EC" id="3.5.1.4" evidence="3"/>
<dbReference type="InterPro" id="IPR020556">
    <property type="entry name" value="Amidase_CS"/>
</dbReference>
<keyword evidence="8" id="KW-1185">Reference proteome</keyword>
<evidence type="ECO:0000256" key="1">
    <source>
        <dbReference type="ARBA" id="ARBA00001311"/>
    </source>
</evidence>
<dbReference type="Pfam" id="PF01425">
    <property type="entry name" value="Amidase"/>
    <property type="match status" value="1"/>
</dbReference>
<evidence type="ECO:0000259" key="6">
    <source>
        <dbReference type="Pfam" id="PF01425"/>
    </source>
</evidence>
<reference evidence="7 8" key="1">
    <citation type="submission" date="2021-07" db="EMBL/GenBank/DDBJ databases">
        <title>Genome data of Colletotrichum spaethianum.</title>
        <authorList>
            <person name="Utami Y.D."/>
            <person name="Hiruma K."/>
        </authorList>
    </citation>
    <scope>NUCLEOTIDE SEQUENCE [LARGE SCALE GENOMIC DNA]</scope>
    <source>
        <strain evidence="7 8">MAFF 242679</strain>
    </source>
</reference>
<feature type="domain" description="Amidase" evidence="6">
    <location>
        <begin position="63"/>
        <end position="370"/>
    </location>
</feature>
<dbReference type="InterPro" id="IPR023631">
    <property type="entry name" value="Amidase_dom"/>
</dbReference>
<dbReference type="PANTHER" id="PTHR46072:SF4">
    <property type="entry name" value="AMIDASE C550.07-RELATED"/>
    <property type="match status" value="1"/>
</dbReference>
<feature type="active site" description="Charge relay system" evidence="5">
    <location>
        <position position="189"/>
    </location>
</feature>